<dbReference type="OrthoDB" id="9796461at2"/>
<keyword evidence="1" id="KW-1133">Transmembrane helix</keyword>
<accession>A0A5B2V979</accession>
<dbReference type="AlphaFoldDB" id="A0A5B2V979"/>
<dbReference type="Proteomes" id="UP000323142">
    <property type="component" value="Unassembled WGS sequence"/>
</dbReference>
<evidence type="ECO:0000313" key="4">
    <source>
        <dbReference type="Proteomes" id="UP000323142"/>
    </source>
</evidence>
<feature type="transmembrane region" description="Helical" evidence="1">
    <location>
        <begin position="42"/>
        <end position="65"/>
    </location>
</feature>
<keyword evidence="3" id="KW-0808">Transferase</keyword>
<protein>
    <submittedName>
        <fullName evidence="3">Acyltransferase family protein</fullName>
    </submittedName>
</protein>
<dbReference type="EMBL" id="VUOA01000037">
    <property type="protein sequence ID" value="KAA2235258.1"/>
    <property type="molecule type" value="Genomic_DNA"/>
</dbReference>
<reference evidence="3 4" key="1">
    <citation type="submission" date="2019-09" db="EMBL/GenBank/DDBJ databases">
        <title>Salinarimonas rosea gen. nov., sp. nov., a new member of the a-2 subgroup of the Proteobacteria.</title>
        <authorList>
            <person name="Liu J."/>
        </authorList>
    </citation>
    <scope>NUCLEOTIDE SEQUENCE [LARGE SCALE GENOMIC DNA]</scope>
    <source>
        <strain evidence="3 4">BN140002</strain>
    </source>
</reference>
<dbReference type="RefSeq" id="WP_149821308.1">
    <property type="nucleotide sequence ID" value="NZ_VUOA01000037.1"/>
</dbReference>
<gene>
    <name evidence="3" type="ORF">F0L46_21180</name>
</gene>
<evidence type="ECO:0000313" key="3">
    <source>
        <dbReference type="EMBL" id="KAA2235258.1"/>
    </source>
</evidence>
<keyword evidence="1" id="KW-0472">Membrane</keyword>
<feature type="transmembrane region" description="Helical" evidence="1">
    <location>
        <begin position="12"/>
        <end position="30"/>
    </location>
</feature>
<evidence type="ECO:0000259" key="2">
    <source>
        <dbReference type="Pfam" id="PF01757"/>
    </source>
</evidence>
<organism evidence="3 4">
    <name type="scientific">Salinarimonas soli</name>
    <dbReference type="NCBI Taxonomy" id="1638099"/>
    <lineage>
        <taxon>Bacteria</taxon>
        <taxon>Pseudomonadati</taxon>
        <taxon>Pseudomonadota</taxon>
        <taxon>Alphaproteobacteria</taxon>
        <taxon>Hyphomicrobiales</taxon>
        <taxon>Salinarimonadaceae</taxon>
        <taxon>Salinarimonas</taxon>
    </lineage>
</organism>
<feature type="domain" description="Acyltransferase 3" evidence="2">
    <location>
        <begin position="4"/>
        <end position="65"/>
    </location>
</feature>
<evidence type="ECO:0000256" key="1">
    <source>
        <dbReference type="SAM" id="Phobius"/>
    </source>
</evidence>
<comment type="caution">
    <text evidence="3">The sequence shown here is derived from an EMBL/GenBank/DDBJ whole genome shotgun (WGS) entry which is preliminary data.</text>
</comment>
<dbReference type="InterPro" id="IPR002656">
    <property type="entry name" value="Acyl_transf_3_dom"/>
</dbReference>
<keyword evidence="1" id="KW-0812">Transmembrane</keyword>
<dbReference type="GO" id="GO:0016747">
    <property type="term" value="F:acyltransferase activity, transferring groups other than amino-acyl groups"/>
    <property type="evidence" value="ECO:0007669"/>
    <property type="project" value="InterPro"/>
</dbReference>
<proteinExistence type="predicted"/>
<dbReference type="Pfam" id="PF01757">
    <property type="entry name" value="Acyl_transf_3"/>
    <property type="match status" value="1"/>
</dbReference>
<name>A0A5B2V979_9HYPH</name>
<keyword evidence="4" id="KW-1185">Reference proteome</keyword>
<keyword evidence="3" id="KW-0012">Acyltransferase</keyword>
<reference evidence="3 4" key="2">
    <citation type="submission" date="2019-09" db="EMBL/GenBank/DDBJ databases">
        <authorList>
            <person name="Jin C."/>
        </authorList>
    </citation>
    <scope>NUCLEOTIDE SEQUENCE [LARGE SCALE GENOMIC DNA]</scope>
    <source>
        <strain evidence="3 4">BN140002</strain>
    </source>
</reference>
<sequence length="76" mass="8527">MRDNSLDGLRGIAALLVVFSHLVVAFQPALYFGREALLENNALTFLATSPFFVFVNGSFAVYVFFRSERIRHSLVS</sequence>